<comment type="caution">
    <text evidence="1">The sequence shown here is derived from an EMBL/GenBank/DDBJ whole genome shotgun (WGS) entry which is preliminary data.</text>
</comment>
<evidence type="ECO:0000313" key="1">
    <source>
        <dbReference type="EMBL" id="MCD8474186.1"/>
    </source>
</evidence>
<keyword evidence="2" id="KW-1185">Reference proteome</keyword>
<keyword evidence="1" id="KW-0614">Plasmid</keyword>
<dbReference type="RefSeq" id="WP_230428305.1">
    <property type="nucleotide sequence ID" value="NZ_CP087679.1"/>
</dbReference>
<gene>
    <name evidence="1" type="ORF">LPH55_12130</name>
</gene>
<protein>
    <submittedName>
        <fullName evidence="1">Uncharacterized protein</fullName>
    </submittedName>
</protein>
<dbReference type="Proteomes" id="UP001430701">
    <property type="component" value="Unassembled WGS sequence"/>
</dbReference>
<proteinExistence type="predicted"/>
<sequence>MRTKAITKELAREFAPSSMRDLTETEMNLVSGAVHSNNDVRPQGNVEGEVTVTHTFGGGAGMDISVKIEVTTGN</sequence>
<organism evidence="1 2">
    <name type="scientific">Xylella taiwanensis</name>
    <dbReference type="NCBI Taxonomy" id="1444770"/>
    <lineage>
        <taxon>Bacteria</taxon>
        <taxon>Pseudomonadati</taxon>
        <taxon>Pseudomonadota</taxon>
        <taxon>Gammaproteobacteria</taxon>
        <taxon>Lysobacterales</taxon>
        <taxon>Lysobacteraceae</taxon>
        <taxon>Xylella</taxon>
    </lineage>
</organism>
<reference evidence="1" key="1">
    <citation type="submission" date="2021-11" db="EMBL/GenBank/DDBJ databases">
        <title>Genome sequence of Xylella taiwanensis PLS432.</title>
        <authorList>
            <person name="Weng L.-W."/>
            <person name="Su C.-C."/>
            <person name="Tsai C.-W."/>
            <person name="Kuo C.-H."/>
        </authorList>
    </citation>
    <scope>NUCLEOTIDE SEQUENCE</scope>
    <source>
        <strain evidence="1">PLS432</strain>
        <plasmid evidence="1">pPLS432</plasmid>
    </source>
</reference>
<name>A0ABS8TYU0_9GAMM</name>
<dbReference type="EMBL" id="JAJPPU010000005">
    <property type="protein sequence ID" value="MCD8474186.1"/>
    <property type="molecule type" value="Genomic_DNA"/>
</dbReference>
<geneLocation type="plasmid" evidence="1">
    <name>pPLS432</name>
</geneLocation>
<accession>A0ABS8TYU0</accession>
<evidence type="ECO:0000313" key="2">
    <source>
        <dbReference type="Proteomes" id="UP001430701"/>
    </source>
</evidence>